<keyword evidence="2" id="KW-1185">Reference proteome</keyword>
<evidence type="ECO:0000313" key="1">
    <source>
        <dbReference type="EMBL" id="KAJ9094753.1"/>
    </source>
</evidence>
<gene>
    <name evidence="1" type="ORF">QFC21_005911</name>
</gene>
<proteinExistence type="predicted"/>
<accession>A0ACC2V6K7</accession>
<comment type="caution">
    <text evidence="1">The sequence shown here is derived from an EMBL/GenBank/DDBJ whole genome shotgun (WGS) entry which is preliminary data.</text>
</comment>
<organism evidence="1 2">
    <name type="scientific">Naganishia friedmannii</name>
    <dbReference type="NCBI Taxonomy" id="89922"/>
    <lineage>
        <taxon>Eukaryota</taxon>
        <taxon>Fungi</taxon>
        <taxon>Dikarya</taxon>
        <taxon>Basidiomycota</taxon>
        <taxon>Agaricomycotina</taxon>
        <taxon>Tremellomycetes</taxon>
        <taxon>Filobasidiales</taxon>
        <taxon>Filobasidiaceae</taxon>
        <taxon>Naganishia</taxon>
    </lineage>
</organism>
<reference evidence="1" key="1">
    <citation type="submission" date="2023-04" db="EMBL/GenBank/DDBJ databases">
        <title>Draft Genome sequencing of Naganishia species isolated from polar environments using Oxford Nanopore Technology.</title>
        <authorList>
            <person name="Leo P."/>
            <person name="Venkateswaran K."/>
        </authorList>
    </citation>
    <scope>NUCLEOTIDE SEQUENCE</scope>
    <source>
        <strain evidence="1">MNA-CCFEE 5423</strain>
    </source>
</reference>
<name>A0ACC2V6K7_9TREE</name>
<evidence type="ECO:0000313" key="2">
    <source>
        <dbReference type="Proteomes" id="UP001227268"/>
    </source>
</evidence>
<protein>
    <submittedName>
        <fullName evidence="1">Uncharacterized protein</fullName>
    </submittedName>
</protein>
<dbReference type="Proteomes" id="UP001227268">
    <property type="component" value="Unassembled WGS sequence"/>
</dbReference>
<sequence length="805" mass="87814">MSQHPSYNIHDSQDLGNDGDGFADGGDRAFTAGGGSSSGFLTSASENDNEYTDEPFSATTYEGRARVTRKGKYHAADEGYEQEYEEEEDADGLGSGGGAPEMSVFVQTPQASSATGTGTGRVKRPTRKSSSKTLYRSSSSSHNNNSGASNNNNTSSRKSSSGGGSAGGGTLKQKVFIGFLIILGLFLLGTVIVLSTIKRYFAIPDWAYLSEAEIGGWTAGDGKMQGLIPSLVALNSSSSSLAIGDVDEGEGEDGEEEEDGGEGREVDVWGPNGEGTGGYWMRRDWKGEVGGTESWERLYNVSTRPGERIPRIIHQTWKSDVLPEKWRKIWMECREGMPDYEYMLWTDDQSRHFITEHYPQFLAMFDGYEYPIQRADAIRYFVLHHFGGIYMDLDIGCRRRLEPLISGDWDVLLPRTKPVGVSNDLIFSAKRHPFMEATIHGLVAFDHRYVTNYPTVMFSTGPMFLSAQYGIYTSAHPLTPTHPRPQIRILPKSLYGKNAKEGEAPHSFFAHYYGSSWHADDAGFITFLGSSGKLVMYFGMVVFVLGGLRYIFARGRGRSGKGVRSGKRGLRRLIVGDLTGGSSDGGAYHMVSLLPTSSTASRTISPVHSRHTSGSDDETTTSNEGTDDGHTAQAIMDAVRRAGHFLLAAPATLLTSSTSSRSGGDHTNRSGVLYFLPAFFAPVDTAETTSSSGGGRPGRRARTASMASMLPSSRTTRTAAVGGGRRSQQSSYAQSRLESGNYHQQHYHHPAPQSLSHGVVKEEDERYLSPSEDEKRFPSAPPPYKTSPAEEDPMHEVDVFLKSQE</sequence>
<dbReference type="EMBL" id="JASBWT010000024">
    <property type="protein sequence ID" value="KAJ9094753.1"/>
    <property type="molecule type" value="Genomic_DNA"/>
</dbReference>